<dbReference type="EMBL" id="GBXM01023717">
    <property type="protein sequence ID" value="JAH84860.1"/>
    <property type="molecule type" value="Transcribed_RNA"/>
</dbReference>
<proteinExistence type="predicted"/>
<name>A0A0E9W5L1_ANGAN</name>
<reference evidence="1" key="1">
    <citation type="submission" date="2014-11" db="EMBL/GenBank/DDBJ databases">
        <authorList>
            <person name="Amaro Gonzalez C."/>
        </authorList>
    </citation>
    <scope>NUCLEOTIDE SEQUENCE</scope>
</reference>
<accession>A0A0E9W5L1</accession>
<evidence type="ECO:0000313" key="1">
    <source>
        <dbReference type="EMBL" id="JAH84860.1"/>
    </source>
</evidence>
<protein>
    <submittedName>
        <fullName evidence="1">Uncharacterized protein</fullName>
    </submittedName>
</protein>
<reference evidence="1" key="2">
    <citation type="journal article" date="2015" name="Fish Shellfish Immunol.">
        <title>Early steps in the European eel (Anguilla anguilla)-Vibrio vulnificus interaction in the gills: Role of the RtxA13 toxin.</title>
        <authorList>
            <person name="Callol A."/>
            <person name="Pajuelo D."/>
            <person name="Ebbesson L."/>
            <person name="Teles M."/>
            <person name="MacKenzie S."/>
            <person name="Amaro C."/>
        </authorList>
    </citation>
    <scope>NUCLEOTIDE SEQUENCE</scope>
</reference>
<organism evidence="1">
    <name type="scientific">Anguilla anguilla</name>
    <name type="common">European freshwater eel</name>
    <name type="synonym">Muraena anguilla</name>
    <dbReference type="NCBI Taxonomy" id="7936"/>
    <lineage>
        <taxon>Eukaryota</taxon>
        <taxon>Metazoa</taxon>
        <taxon>Chordata</taxon>
        <taxon>Craniata</taxon>
        <taxon>Vertebrata</taxon>
        <taxon>Euteleostomi</taxon>
        <taxon>Actinopterygii</taxon>
        <taxon>Neopterygii</taxon>
        <taxon>Teleostei</taxon>
        <taxon>Anguilliformes</taxon>
        <taxon>Anguillidae</taxon>
        <taxon>Anguilla</taxon>
    </lineage>
</organism>
<dbReference type="AlphaFoldDB" id="A0A0E9W5L1"/>
<sequence>MNVLRAQQVRRETREVCRVLRLL</sequence>